<name>A0A9N9NG01_9GLOM</name>
<protein>
    <submittedName>
        <fullName evidence="1">8777_t:CDS:1</fullName>
    </submittedName>
</protein>
<dbReference type="AlphaFoldDB" id="A0A9N9NG01"/>
<dbReference type="EMBL" id="CAJVPS010030475">
    <property type="protein sequence ID" value="CAG8730953.1"/>
    <property type="molecule type" value="Genomic_DNA"/>
</dbReference>
<evidence type="ECO:0000313" key="2">
    <source>
        <dbReference type="Proteomes" id="UP000789508"/>
    </source>
</evidence>
<organism evidence="1 2">
    <name type="scientific">Ambispora leptoticha</name>
    <dbReference type="NCBI Taxonomy" id="144679"/>
    <lineage>
        <taxon>Eukaryota</taxon>
        <taxon>Fungi</taxon>
        <taxon>Fungi incertae sedis</taxon>
        <taxon>Mucoromycota</taxon>
        <taxon>Glomeromycotina</taxon>
        <taxon>Glomeromycetes</taxon>
        <taxon>Archaeosporales</taxon>
        <taxon>Ambisporaceae</taxon>
        <taxon>Ambispora</taxon>
    </lineage>
</organism>
<sequence length="131" mass="15448">QRNEEWSQANDRIDWRSTWLYFNHNRKPTYNITNFKLNQLKSFKIKTLLNELPTHSLHHTLYPTIFQNTNCFHCGALDSSLHWLKCSNSTLLQYIINTGINNYINSTELDLSADQKANLINQLQHHEAFDA</sequence>
<keyword evidence="2" id="KW-1185">Reference proteome</keyword>
<proteinExistence type="predicted"/>
<accession>A0A9N9NG01</accession>
<comment type="caution">
    <text evidence="1">The sequence shown here is derived from an EMBL/GenBank/DDBJ whole genome shotgun (WGS) entry which is preliminary data.</text>
</comment>
<gene>
    <name evidence="1" type="ORF">ALEPTO_LOCUS12622</name>
</gene>
<reference evidence="1" key="1">
    <citation type="submission" date="2021-06" db="EMBL/GenBank/DDBJ databases">
        <authorList>
            <person name="Kallberg Y."/>
            <person name="Tangrot J."/>
            <person name="Rosling A."/>
        </authorList>
    </citation>
    <scope>NUCLEOTIDE SEQUENCE</scope>
    <source>
        <strain evidence="1">FL130A</strain>
    </source>
</reference>
<dbReference type="Proteomes" id="UP000789508">
    <property type="component" value="Unassembled WGS sequence"/>
</dbReference>
<evidence type="ECO:0000313" key="1">
    <source>
        <dbReference type="EMBL" id="CAG8730953.1"/>
    </source>
</evidence>
<feature type="non-terminal residue" evidence="1">
    <location>
        <position position="1"/>
    </location>
</feature>
<feature type="non-terminal residue" evidence="1">
    <location>
        <position position="131"/>
    </location>
</feature>